<evidence type="ECO:0000313" key="3">
    <source>
        <dbReference type="Proteomes" id="UP000800200"/>
    </source>
</evidence>
<name>A0A6A6E4W2_9PEZI</name>
<feature type="non-terminal residue" evidence="2">
    <location>
        <position position="89"/>
    </location>
</feature>
<accession>A0A6A6E4W2</accession>
<gene>
    <name evidence="2" type="ORF">K469DRAFT_630931</name>
</gene>
<dbReference type="Proteomes" id="UP000800200">
    <property type="component" value="Unassembled WGS sequence"/>
</dbReference>
<sequence>MHSLAGVTKGKQEIAAGRPKSWNGIASRHHQPLKVYTSNPDSSDILLTGKITANLTNGKSVNAEMVAQFILNGDTNTSPKIASYKAWGV</sequence>
<feature type="region of interest" description="Disordered" evidence="1">
    <location>
        <begin position="1"/>
        <end position="29"/>
    </location>
</feature>
<keyword evidence="3" id="KW-1185">Reference proteome</keyword>
<dbReference type="EMBL" id="ML994630">
    <property type="protein sequence ID" value="KAF2186193.1"/>
    <property type="molecule type" value="Genomic_DNA"/>
</dbReference>
<dbReference type="AlphaFoldDB" id="A0A6A6E4W2"/>
<proteinExistence type="predicted"/>
<dbReference type="OrthoDB" id="3468019at2759"/>
<protein>
    <submittedName>
        <fullName evidence="2">Uncharacterized protein</fullName>
    </submittedName>
</protein>
<organism evidence="2 3">
    <name type="scientific">Zopfia rhizophila CBS 207.26</name>
    <dbReference type="NCBI Taxonomy" id="1314779"/>
    <lineage>
        <taxon>Eukaryota</taxon>
        <taxon>Fungi</taxon>
        <taxon>Dikarya</taxon>
        <taxon>Ascomycota</taxon>
        <taxon>Pezizomycotina</taxon>
        <taxon>Dothideomycetes</taxon>
        <taxon>Dothideomycetes incertae sedis</taxon>
        <taxon>Zopfiaceae</taxon>
        <taxon>Zopfia</taxon>
    </lineage>
</organism>
<reference evidence="2" key="1">
    <citation type="journal article" date="2020" name="Stud. Mycol.">
        <title>101 Dothideomycetes genomes: a test case for predicting lifestyles and emergence of pathogens.</title>
        <authorList>
            <person name="Haridas S."/>
            <person name="Albert R."/>
            <person name="Binder M."/>
            <person name="Bloem J."/>
            <person name="Labutti K."/>
            <person name="Salamov A."/>
            <person name="Andreopoulos B."/>
            <person name="Baker S."/>
            <person name="Barry K."/>
            <person name="Bills G."/>
            <person name="Bluhm B."/>
            <person name="Cannon C."/>
            <person name="Castanera R."/>
            <person name="Culley D."/>
            <person name="Daum C."/>
            <person name="Ezra D."/>
            <person name="Gonzalez J."/>
            <person name="Henrissat B."/>
            <person name="Kuo A."/>
            <person name="Liang C."/>
            <person name="Lipzen A."/>
            <person name="Lutzoni F."/>
            <person name="Magnuson J."/>
            <person name="Mondo S."/>
            <person name="Nolan M."/>
            <person name="Ohm R."/>
            <person name="Pangilinan J."/>
            <person name="Park H.-J."/>
            <person name="Ramirez L."/>
            <person name="Alfaro M."/>
            <person name="Sun H."/>
            <person name="Tritt A."/>
            <person name="Yoshinaga Y."/>
            <person name="Zwiers L.-H."/>
            <person name="Turgeon B."/>
            <person name="Goodwin S."/>
            <person name="Spatafora J."/>
            <person name="Crous P."/>
            <person name="Grigoriev I."/>
        </authorList>
    </citation>
    <scope>NUCLEOTIDE SEQUENCE</scope>
    <source>
        <strain evidence="2">CBS 207.26</strain>
    </source>
</reference>
<evidence type="ECO:0000256" key="1">
    <source>
        <dbReference type="SAM" id="MobiDB-lite"/>
    </source>
</evidence>
<evidence type="ECO:0000313" key="2">
    <source>
        <dbReference type="EMBL" id="KAF2186193.1"/>
    </source>
</evidence>